<feature type="compositionally biased region" description="Polar residues" evidence="6">
    <location>
        <begin position="175"/>
        <end position="191"/>
    </location>
</feature>
<evidence type="ECO:0000256" key="2">
    <source>
        <dbReference type="ARBA" id="ARBA00022737"/>
    </source>
</evidence>
<dbReference type="GO" id="GO:0045944">
    <property type="term" value="P:positive regulation of transcription by RNA polymerase II"/>
    <property type="evidence" value="ECO:0007669"/>
    <property type="project" value="UniProtKB-ARBA"/>
</dbReference>
<dbReference type="PANTHER" id="PTHR19818:SF149">
    <property type="entry name" value="C2H2-TYPE DOMAIN-CONTAINING PROTEIN"/>
    <property type="match status" value="1"/>
</dbReference>
<dbReference type="OrthoDB" id="6910977at2759"/>
<feature type="region of interest" description="Disordered" evidence="6">
    <location>
        <begin position="1"/>
        <end position="88"/>
    </location>
</feature>
<keyword evidence="3 5" id="KW-0863">Zinc-finger</keyword>
<dbReference type="GO" id="GO:0000981">
    <property type="term" value="F:DNA-binding transcription factor activity, RNA polymerase II-specific"/>
    <property type="evidence" value="ECO:0007669"/>
    <property type="project" value="TreeGrafter"/>
</dbReference>
<evidence type="ECO:0000256" key="5">
    <source>
        <dbReference type="PROSITE-ProRule" id="PRU00042"/>
    </source>
</evidence>
<dbReference type="SUPFAM" id="SSF57667">
    <property type="entry name" value="beta-beta-alpha zinc fingers"/>
    <property type="match status" value="2"/>
</dbReference>
<evidence type="ECO:0000313" key="9">
    <source>
        <dbReference type="Proteomes" id="UP000799291"/>
    </source>
</evidence>
<evidence type="ECO:0000256" key="3">
    <source>
        <dbReference type="ARBA" id="ARBA00022771"/>
    </source>
</evidence>
<organism evidence="8 9">
    <name type="scientific">Lentithecium fluviatile CBS 122367</name>
    <dbReference type="NCBI Taxonomy" id="1168545"/>
    <lineage>
        <taxon>Eukaryota</taxon>
        <taxon>Fungi</taxon>
        <taxon>Dikarya</taxon>
        <taxon>Ascomycota</taxon>
        <taxon>Pezizomycotina</taxon>
        <taxon>Dothideomycetes</taxon>
        <taxon>Pleosporomycetidae</taxon>
        <taxon>Pleosporales</taxon>
        <taxon>Massarineae</taxon>
        <taxon>Lentitheciaceae</taxon>
        <taxon>Lentithecium</taxon>
    </lineage>
</organism>
<evidence type="ECO:0000256" key="6">
    <source>
        <dbReference type="SAM" id="MobiDB-lite"/>
    </source>
</evidence>
<evidence type="ECO:0000313" key="8">
    <source>
        <dbReference type="EMBL" id="KAF2690394.1"/>
    </source>
</evidence>
<dbReference type="InterPro" id="IPR050329">
    <property type="entry name" value="GLI_C2H2-zinc-finger"/>
</dbReference>
<evidence type="ECO:0000256" key="4">
    <source>
        <dbReference type="ARBA" id="ARBA00022833"/>
    </source>
</evidence>
<dbReference type="InterPro" id="IPR013087">
    <property type="entry name" value="Znf_C2H2_type"/>
</dbReference>
<protein>
    <recommendedName>
        <fullName evidence="7">C2H2-type domain-containing protein</fullName>
    </recommendedName>
</protein>
<gene>
    <name evidence="8" type="ORF">K458DRAFT_357112</name>
</gene>
<dbReference type="Pfam" id="PF00096">
    <property type="entry name" value="zf-C2H2"/>
    <property type="match status" value="2"/>
</dbReference>
<feature type="compositionally biased region" description="Polar residues" evidence="6">
    <location>
        <begin position="13"/>
        <end position="25"/>
    </location>
</feature>
<dbReference type="InterPro" id="IPR036236">
    <property type="entry name" value="Znf_C2H2_sf"/>
</dbReference>
<sequence length="387" mass="43117">MSSRDQPTPPFNSPYQQALKSNSLLHSPAYPLPARSDAEASNQPPQGLGLYNYPSNSILFPPSPQPSEAWSHNSHGTSPMIPEPIVDPWTSGAYDHPVSRSPIPWPHYQASHRSSLSSQREMSVFSADGSDYGFVQVKLEGGGSGWNTEEDSSPHGTVAPNRLSNASAYPYHPYTSPSMSSNTITAPNSENRYPEHLPQEGSPTSSNGGRTGAVKTRRRKNKTSAEDAKFSCDICGRGFVRLYNKKSHMQRHNPKRAKDHNCPEHDCDREFERKADLDRHHKSVHQKLKDQVCPHCDKGFSRPDTLRRHVDDGCTSRNQLQGPLLTRTPMQTAPVSQQPYYPSPRPEMYEPAQSLFDHNSRHLGAGGFDPRSPPLFRDNTYASPHGF</sequence>
<feature type="domain" description="C2H2-type" evidence="7">
    <location>
        <begin position="230"/>
        <end position="257"/>
    </location>
</feature>
<accession>A0A6G1JIM2</accession>
<dbReference type="Gene3D" id="3.30.160.60">
    <property type="entry name" value="Classic Zinc Finger"/>
    <property type="match status" value="3"/>
</dbReference>
<dbReference type="Proteomes" id="UP000799291">
    <property type="component" value="Unassembled WGS sequence"/>
</dbReference>
<feature type="domain" description="C2H2-type" evidence="7">
    <location>
        <begin position="260"/>
        <end position="290"/>
    </location>
</feature>
<feature type="region of interest" description="Disordered" evidence="6">
    <location>
        <begin position="329"/>
        <end position="387"/>
    </location>
</feature>
<dbReference type="PANTHER" id="PTHR19818">
    <property type="entry name" value="ZINC FINGER PROTEIN ZIC AND GLI"/>
    <property type="match status" value="1"/>
</dbReference>
<feature type="compositionally biased region" description="Polar residues" evidence="6">
    <location>
        <begin position="329"/>
        <end position="340"/>
    </location>
</feature>
<keyword evidence="2" id="KW-0677">Repeat</keyword>
<proteinExistence type="predicted"/>
<dbReference type="GO" id="GO:0000978">
    <property type="term" value="F:RNA polymerase II cis-regulatory region sequence-specific DNA binding"/>
    <property type="evidence" value="ECO:0007669"/>
    <property type="project" value="TreeGrafter"/>
</dbReference>
<feature type="compositionally biased region" description="Polar residues" evidence="6">
    <location>
        <begin position="66"/>
        <end position="77"/>
    </location>
</feature>
<evidence type="ECO:0000256" key="1">
    <source>
        <dbReference type="ARBA" id="ARBA00022723"/>
    </source>
</evidence>
<feature type="region of interest" description="Disordered" evidence="6">
    <location>
        <begin position="143"/>
        <end position="223"/>
    </location>
</feature>
<name>A0A6G1JIM2_9PLEO</name>
<keyword evidence="1" id="KW-0479">Metal-binding</keyword>
<dbReference type="GO" id="GO:0005634">
    <property type="term" value="C:nucleus"/>
    <property type="evidence" value="ECO:0007669"/>
    <property type="project" value="UniProtKB-ARBA"/>
</dbReference>
<reference evidence="8" key="1">
    <citation type="journal article" date="2020" name="Stud. Mycol.">
        <title>101 Dothideomycetes genomes: a test case for predicting lifestyles and emergence of pathogens.</title>
        <authorList>
            <person name="Haridas S."/>
            <person name="Albert R."/>
            <person name="Binder M."/>
            <person name="Bloem J."/>
            <person name="Labutti K."/>
            <person name="Salamov A."/>
            <person name="Andreopoulos B."/>
            <person name="Baker S."/>
            <person name="Barry K."/>
            <person name="Bills G."/>
            <person name="Bluhm B."/>
            <person name="Cannon C."/>
            <person name="Castanera R."/>
            <person name="Culley D."/>
            <person name="Daum C."/>
            <person name="Ezra D."/>
            <person name="Gonzalez J."/>
            <person name="Henrissat B."/>
            <person name="Kuo A."/>
            <person name="Liang C."/>
            <person name="Lipzen A."/>
            <person name="Lutzoni F."/>
            <person name="Magnuson J."/>
            <person name="Mondo S."/>
            <person name="Nolan M."/>
            <person name="Ohm R."/>
            <person name="Pangilinan J."/>
            <person name="Park H.-J."/>
            <person name="Ramirez L."/>
            <person name="Alfaro M."/>
            <person name="Sun H."/>
            <person name="Tritt A."/>
            <person name="Yoshinaga Y."/>
            <person name="Zwiers L.-H."/>
            <person name="Turgeon B."/>
            <person name="Goodwin S."/>
            <person name="Spatafora J."/>
            <person name="Crous P."/>
            <person name="Grigoriev I."/>
        </authorList>
    </citation>
    <scope>NUCLEOTIDE SEQUENCE</scope>
    <source>
        <strain evidence="8">CBS 122367</strain>
    </source>
</reference>
<dbReference type="SMART" id="SM00355">
    <property type="entry name" value="ZnF_C2H2"/>
    <property type="match status" value="3"/>
</dbReference>
<dbReference type="GO" id="GO:0008270">
    <property type="term" value="F:zinc ion binding"/>
    <property type="evidence" value="ECO:0007669"/>
    <property type="project" value="UniProtKB-KW"/>
</dbReference>
<dbReference type="PROSITE" id="PS50157">
    <property type="entry name" value="ZINC_FINGER_C2H2_2"/>
    <property type="match status" value="2"/>
</dbReference>
<dbReference type="AlphaFoldDB" id="A0A6G1JIM2"/>
<dbReference type="PROSITE" id="PS00028">
    <property type="entry name" value="ZINC_FINGER_C2H2_1"/>
    <property type="match status" value="2"/>
</dbReference>
<keyword evidence="4" id="KW-0862">Zinc</keyword>
<evidence type="ECO:0000259" key="7">
    <source>
        <dbReference type="PROSITE" id="PS50157"/>
    </source>
</evidence>
<keyword evidence="9" id="KW-1185">Reference proteome</keyword>
<dbReference type="EMBL" id="MU005571">
    <property type="protein sequence ID" value="KAF2690394.1"/>
    <property type="molecule type" value="Genomic_DNA"/>
</dbReference>